<dbReference type="RefSeq" id="WP_148988667.1">
    <property type="nucleotide sequence ID" value="NZ_VTEV01000005.1"/>
</dbReference>
<dbReference type="OrthoDB" id="9808275at2"/>
<dbReference type="EMBL" id="VTEV01000005">
    <property type="protein sequence ID" value="TYS67555.1"/>
    <property type="molecule type" value="Genomic_DNA"/>
</dbReference>
<evidence type="ECO:0000259" key="13">
    <source>
        <dbReference type="Pfam" id="PF11975"/>
    </source>
</evidence>
<dbReference type="CDD" id="cd05296">
    <property type="entry name" value="GH4_P_beta_glucosidase"/>
    <property type="match status" value="1"/>
</dbReference>
<dbReference type="Gene3D" id="3.40.50.720">
    <property type="entry name" value="NAD(P)-binding Rossmann-like Domain"/>
    <property type="match status" value="1"/>
</dbReference>
<dbReference type="InterPro" id="IPR001088">
    <property type="entry name" value="Glyco_hydro_4"/>
</dbReference>
<reference evidence="14 15" key="1">
    <citation type="submission" date="2019-08" db="EMBL/GenBank/DDBJ databases">
        <title>Bacillus genomes from the desert of Cuatro Cienegas, Coahuila.</title>
        <authorList>
            <person name="Olmedo-Alvarez G."/>
        </authorList>
    </citation>
    <scope>NUCLEOTIDE SEQUENCE [LARGE SCALE GENOMIC DNA]</scope>
    <source>
        <strain evidence="14 15">CH28_1T</strain>
    </source>
</reference>
<comment type="caution">
    <text evidence="14">The sequence shown here is derived from an EMBL/GenBank/DDBJ whole genome shotgun (WGS) entry which is preliminary data.</text>
</comment>
<evidence type="ECO:0000256" key="10">
    <source>
        <dbReference type="PIRSR" id="PIRSR601088-3"/>
    </source>
</evidence>
<dbReference type="PANTHER" id="PTHR32092">
    <property type="entry name" value="6-PHOSPHO-BETA-GLUCOSIDASE-RELATED"/>
    <property type="match status" value="1"/>
</dbReference>
<dbReference type="InterPro" id="IPR015955">
    <property type="entry name" value="Lactate_DH/Glyco_Ohase_4_C"/>
</dbReference>
<dbReference type="Pfam" id="PF02056">
    <property type="entry name" value="Glyco_hydro_4"/>
    <property type="match status" value="1"/>
</dbReference>
<feature type="binding site" evidence="9">
    <location>
        <position position="151"/>
    </location>
    <ligand>
        <name>substrate</name>
    </ligand>
</feature>
<dbReference type="InterPro" id="IPR036291">
    <property type="entry name" value="NAD(P)-bd_dom_sf"/>
</dbReference>
<dbReference type="SUPFAM" id="SSF56327">
    <property type="entry name" value="LDH C-terminal domain-like"/>
    <property type="match status" value="1"/>
</dbReference>
<comment type="cofactor">
    <cofactor evidence="12">
        <name>NAD(+)</name>
        <dbReference type="ChEBI" id="CHEBI:57540"/>
    </cofactor>
    <text evidence="12">Binds 1 NAD(+) per subunit.</text>
</comment>
<dbReference type="SUPFAM" id="SSF51735">
    <property type="entry name" value="NAD(P)-binding Rossmann-fold domains"/>
    <property type="match status" value="1"/>
</dbReference>
<dbReference type="InterPro" id="IPR022616">
    <property type="entry name" value="Glyco_hydro_4_C"/>
</dbReference>
<keyword evidence="3 12" id="KW-0378">Hydrolase</keyword>
<evidence type="ECO:0000256" key="6">
    <source>
        <dbReference type="ARBA" id="ARBA00023277"/>
    </source>
</evidence>
<feature type="domain" description="Glycosyl hydrolase family 4 C-terminal" evidence="13">
    <location>
        <begin position="198"/>
        <end position="413"/>
    </location>
</feature>
<dbReference type="Proteomes" id="UP000322524">
    <property type="component" value="Unassembled WGS sequence"/>
</dbReference>
<organism evidence="14 15">
    <name type="scientific">Sutcliffiella horikoshii</name>
    <dbReference type="NCBI Taxonomy" id="79883"/>
    <lineage>
        <taxon>Bacteria</taxon>
        <taxon>Bacillati</taxon>
        <taxon>Bacillota</taxon>
        <taxon>Bacilli</taxon>
        <taxon>Bacillales</taxon>
        <taxon>Bacillaceae</taxon>
        <taxon>Sutcliffiella</taxon>
    </lineage>
</organism>
<evidence type="ECO:0000256" key="3">
    <source>
        <dbReference type="ARBA" id="ARBA00022801"/>
    </source>
</evidence>
<dbReference type="PROSITE" id="PS01324">
    <property type="entry name" value="GLYCOSYL_HYDROL_F4"/>
    <property type="match status" value="1"/>
</dbReference>
<keyword evidence="10" id="KW-0170">Cobalt</keyword>
<keyword evidence="5 10" id="KW-0464">Manganese</keyword>
<keyword evidence="7 12" id="KW-0326">Glycosidase</keyword>
<dbReference type="FunFam" id="3.40.50.720:FF:000163">
    <property type="entry name" value="6-phospho-beta-glucosidase"/>
    <property type="match status" value="1"/>
</dbReference>
<gene>
    <name evidence="14" type="ORF">FZC76_13315</name>
</gene>
<keyword evidence="10" id="KW-0533">Nickel</keyword>
<feature type="binding site" evidence="10">
    <location>
        <position position="173"/>
    </location>
    <ligand>
        <name>Mn(2+)</name>
        <dbReference type="ChEBI" id="CHEBI:29035"/>
    </ligand>
</feature>
<keyword evidence="6" id="KW-0119">Carbohydrate metabolism</keyword>
<dbReference type="Pfam" id="PF11975">
    <property type="entry name" value="Glyco_hydro_4C"/>
    <property type="match status" value="1"/>
</dbReference>
<dbReference type="PANTHER" id="PTHR32092:SF5">
    <property type="entry name" value="6-PHOSPHO-BETA-GLUCOSIDASE"/>
    <property type="match status" value="1"/>
</dbReference>
<dbReference type="GO" id="GO:0046872">
    <property type="term" value="F:metal ion binding"/>
    <property type="evidence" value="ECO:0007669"/>
    <property type="project" value="UniProtKB-KW"/>
</dbReference>
<protein>
    <recommendedName>
        <fullName evidence="8">6-phospho-beta-glucosidase</fullName>
        <ecNumber evidence="8">3.2.1.86</ecNumber>
    </recommendedName>
</protein>
<evidence type="ECO:0000256" key="7">
    <source>
        <dbReference type="ARBA" id="ARBA00023295"/>
    </source>
</evidence>
<dbReference type="GO" id="GO:0008706">
    <property type="term" value="F:6-phospho-beta-glucosidase activity"/>
    <property type="evidence" value="ECO:0007669"/>
    <property type="project" value="UniProtKB-EC"/>
</dbReference>
<evidence type="ECO:0000256" key="4">
    <source>
        <dbReference type="ARBA" id="ARBA00023027"/>
    </source>
</evidence>
<evidence type="ECO:0000256" key="8">
    <source>
        <dbReference type="ARBA" id="ARBA00066487"/>
    </source>
</evidence>
<comment type="similarity">
    <text evidence="1 12">Belongs to the glycosyl hydrolase 4 family.</text>
</comment>
<feature type="site" description="Increases basicity of active site Tyr" evidence="11">
    <location>
        <position position="113"/>
    </location>
</feature>
<evidence type="ECO:0000256" key="9">
    <source>
        <dbReference type="PIRSR" id="PIRSR601088-2"/>
    </source>
</evidence>
<dbReference type="InterPro" id="IPR019802">
    <property type="entry name" value="GlycHydrolase_4_CS"/>
</dbReference>
<keyword evidence="10" id="KW-0408">Iron</keyword>
<dbReference type="GO" id="GO:0005975">
    <property type="term" value="P:carbohydrate metabolic process"/>
    <property type="evidence" value="ECO:0007669"/>
    <property type="project" value="InterPro"/>
</dbReference>
<dbReference type="PRINTS" id="PR00732">
    <property type="entry name" value="GLHYDRLASE4"/>
</dbReference>
<keyword evidence="2 10" id="KW-0479">Metal-binding</keyword>
<dbReference type="Gene3D" id="3.90.110.10">
    <property type="entry name" value="Lactate dehydrogenase/glycoside hydrolase, family 4, C-terminal"/>
    <property type="match status" value="1"/>
</dbReference>
<dbReference type="AlphaFoldDB" id="A0A5D4SW80"/>
<proteinExistence type="inferred from homology"/>
<name>A0A5D4SW80_9BACI</name>
<evidence type="ECO:0000313" key="15">
    <source>
        <dbReference type="Proteomes" id="UP000322524"/>
    </source>
</evidence>
<feature type="binding site" evidence="9">
    <location>
        <position position="97"/>
    </location>
    <ligand>
        <name>substrate</name>
    </ligand>
</feature>
<evidence type="ECO:0000256" key="1">
    <source>
        <dbReference type="ARBA" id="ARBA00010141"/>
    </source>
</evidence>
<evidence type="ECO:0000256" key="5">
    <source>
        <dbReference type="ARBA" id="ARBA00023211"/>
    </source>
</evidence>
<feature type="binding site" evidence="10">
    <location>
        <position position="203"/>
    </location>
    <ligand>
        <name>Mn(2+)</name>
        <dbReference type="ChEBI" id="CHEBI:29035"/>
    </ligand>
</feature>
<evidence type="ECO:0000256" key="11">
    <source>
        <dbReference type="PIRSR" id="PIRSR601088-4"/>
    </source>
</evidence>
<evidence type="ECO:0000256" key="12">
    <source>
        <dbReference type="RuleBase" id="RU361152"/>
    </source>
</evidence>
<evidence type="ECO:0000313" key="14">
    <source>
        <dbReference type="EMBL" id="TYS67555.1"/>
    </source>
</evidence>
<sequence>MKKKGLKIVTIGGGSSYTPELMEGFIKRYHELPVEEIWLVDIAEGKEKLEIVGSLAKRMVEKAKLPIKVHLTLNRKEALKDADFVTTQIRVGMLEARAKDERIPMKYGVLGQETNGAGGFFKALRTIPVILEICKEMETLCPDAWLINFTNPAGMITEAVLRHSRIQKVVGLCNVPIGMEMGAAQVLGVDASRLRIDFAGLNHLVYGLDVFVDGISVKENLLSLLIESKDSIVMKNIHALGWEPAFLKALNLFPCPYHTYYYKTRDMLEKDWEASKNVGTRADVVKSLETSLFELYKDPDLSVKPPQLEQRGGAYYSDAACRLIHSIYTDKRDIQPVNTKNNGAIMGIPADSAVEVSCVITKDGPKPLAVGELPIAVQGLVHTIKSFERITIEAAINGDYNQALLALTINPLIGSDKLAKQILDEMLVAHKDFLPNFFKDGSSL</sequence>
<evidence type="ECO:0000256" key="2">
    <source>
        <dbReference type="ARBA" id="ARBA00022723"/>
    </source>
</evidence>
<dbReference type="GO" id="GO:0016616">
    <property type="term" value="F:oxidoreductase activity, acting on the CH-OH group of donors, NAD or NADP as acceptor"/>
    <property type="evidence" value="ECO:0007669"/>
    <property type="project" value="InterPro"/>
</dbReference>
<dbReference type="EC" id="3.2.1.86" evidence="8"/>
<keyword evidence="4 12" id="KW-0520">NAD</keyword>
<accession>A0A5D4SW80</accession>